<comment type="caution">
    <text evidence="4">The sequence shown here is derived from an EMBL/GenBank/DDBJ whole genome shotgun (WGS) entry which is preliminary data.</text>
</comment>
<dbReference type="Gene3D" id="3.40.718.10">
    <property type="entry name" value="Isopropylmalate Dehydrogenase"/>
    <property type="match status" value="1"/>
</dbReference>
<evidence type="ECO:0000313" key="5">
    <source>
        <dbReference type="Proteomes" id="UP001281447"/>
    </source>
</evidence>
<dbReference type="PROSITE" id="PS00470">
    <property type="entry name" value="IDH_IMDH"/>
    <property type="match status" value="1"/>
</dbReference>
<evidence type="ECO:0000256" key="2">
    <source>
        <dbReference type="ARBA" id="ARBA00023002"/>
    </source>
</evidence>
<dbReference type="InterPro" id="IPR019818">
    <property type="entry name" value="IsoCit/isopropylmalate_DH_CS"/>
</dbReference>
<evidence type="ECO:0000259" key="3">
    <source>
        <dbReference type="SMART" id="SM01329"/>
    </source>
</evidence>
<dbReference type="PANTHER" id="PTHR11835">
    <property type="entry name" value="DECARBOXYLATING DEHYDROGENASES-ISOCITRATE, ISOPROPYLMALATE, TARTRATE"/>
    <property type="match status" value="1"/>
</dbReference>
<proteinExistence type="inferred from homology"/>
<dbReference type="SUPFAM" id="SSF53659">
    <property type="entry name" value="Isocitrate/Isopropylmalate dehydrogenase-like"/>
    <property type="match status" value="1"/>
</dbReference>
<feature type="domain" description="Isopropylmalate dehydrogenase-like" evidence="3">
    <location>
        <begin position="1"/>
        <end position="116"/>
    </location>
</feature>
<organism evidence="4 5">
    <name type="scientific">Tigheibacillus halophilus</name>
    <dbReference type="NCBI Taxonomy" id="361280"/>
    <lineage>
        <taxon>Bacteria</taxon>
        <taxon>Bacillati</taxon>
        <taxon>Bacillota</taxon>
        <taxon>Bacilli</taxon>
        <taxon>Bacillales</taxon>
        <taxon>Bacillaceae</taxon>
        <taxon>Tigheibacillus</taxon>
    </lineage>
</organism>
<evidence type="ECO:0000256" key="1">
    <source>
        <dbReference type="ARBA" id="ARBA00007769"/>
    </source>
</evidence>
<dbReference type="Pfam" id="PF00180">
    <property type="entry name" value="Iso_dh"/>
    <property type="match status" value="1"/>
</dbReference>
<dbReference type="EMBL" id="JAWDIP010000003">
    <property type="protein sequence ID" value="MDY0393537.1"/>
    <property type="molecule type" value="Genomic_DNA"/>
</dbReference>
<reference evidence="4 5" key="1">
    <citation type="submission" date="2023-10" db="EMBL/GenBank/DDBJ databases">
        <title>Virgibacillus halophilus 5B73C genome.</title>
        <authorList>
            <person name="Miliotis G."/>
            <person name="Sengupta P."/>
            <person name="Hameed A."/>
            <person name="Chuvochina M."/>
            <person name="Mcdonagh F."/>
            <person name="Simpson A.C."/>
            <person name="Singh N.K."/>
            <person name="Rekha P.D."/>
            <person name="Raman K."/>
            <person name="Hugenholtz P."/>
            <person name="Venkateswaran K."/>
        </authorList>
    </citation>
    <scope>NUCLEOTIDE SEQUENCE [LARGE SCALE GENOMIC DNA]</scope>
    <source>
        <strain evidence="4 5">5B73C</strain>
    </source>
</reference>
<accession>A0ABU5C2K2</accession>
<gene>
    <name evidence="4" type="ORF">RWE15_02665</name>
</gene>
<sequence>MGADFFLEEVRNVAKNYKDIFVDDYHIDAFAMYLIQHPEKYDVIVTTNMFGDILSDEAAGLVGGLGFAPGLNIGEDFAIAQAAHGSAPSIAGKNMANPIAEILSASLMTNWLAKKE</sequence>
<name>A0ABU5C2K2_9BACI</name>
<protein>
    <submittedName>
        <fullName evidence="4">Isocitrate/isopropylmalate family dehydrogenase</fullName>
    </submittedName>
</protein>
<evidence type="ECO:0000313" key="4">
    <source>
        <dbReference type="EMBL" id="MDY0393537.1"/>
    </source>
</evidence>
<comment type="similarity">
    <text evidence="1">Belongs to the isocitrate and isopropylmalate dehydrogenases family.</text>
</comment>
<dbReference type="SMART" id="SM01329">
    <property type="entry name" value="Iso_dh"/>
    <property type="match status" value="1"/>
</dbReference>
<keyword evidence="5" id="KW-1185">Reference proteome</keyword>
<keyword evidence="2" id="KW-0560">Oxidoreductase</keyword>
<dbReference type="Proteomes" id="UP001281447">
    <property type="component" value="Unassembled WGS sequence"/>
</dbReference>
<dbReference type="PANTHER" id="PTHR11835:SF34">
    <property type="entry name" value="ISOCITRATE DEHYDROGENASE [NAD] SUBUNIT ALPHA, MITOCHONDRIAL"/>
    <property type="match status" value="1"/>
</dbReference>
<dbReference type="InterPro" id="IPR024084">
    <property type="entry name" value="IsoPropMal-DH-like_dom"/>
</dbReference>